<name>A0A9P5PRK0_9AGAR</name>
<dbReference type="Proteomes" id="UP000772434">
    <property type="component" value="Unassembled WGS sequence"/>
</dbReference>
<feature type="transmembrane region" description="Helical" evidence="1">
    <location>
        <begin position="26"/>
        <end position="45"/>
    </location>
</feature>
<protein>
    <submittedName>
        <fullName evidence="2">Uncharacterized protein</fullName>
    </submittedName>
</protein>
<sequence>MQYTQALIEYMRFPVVSLFRNRLQRFNSRLIISLCQVLYLSIWLLRNLRVLFLVVPNVEPNVWQSQALAHPHGCSLGCAWYLVSRSWAGILTTTCHKANILFAGVGYPVLP</sequence>
<gene>
    <name evidence="2" type="ORF">BDP27DRAFT_863722</name>
</gene>
<evidence type="ECO:0000313" key="3">
    <source>
        <dbReference type="Proteomes" id="UP000772434"/>
    </source>
</evidence>
<organism evidence="2 3">
    <name type="scientific">Rhodocollybia butyracea</name>
    <dbReference type="NCBI Taxonomy" id="206335"/>
    <lineage>
        <taxon>Eukaryota</taxon>
        <taxon>Fungi</taxon>
        <taxon>Dikarya</taxon>
        <taxon>Basidiomycota</taxon>
        <taxon>Agaricomycotina</taxon>
        <taxon>Agaricomycetes</taxon>
        <taxon>Agaricomycetidae</taxon>
        <taxon>Agaricales</taxon>
        <taxon>Marasmiineae</taxon>
        <taxon>Omphalotaceae</taxon>
        <taxon>Rhodocollybia</taxon>
    </lineage>
</organism>
<proteinExistence type="predicted"/>
<evidence type="ECO:0000256" key="1">
    <source>
        <dbReference type="SAM" id="Phobius"/>
    </source>
</evidence>
<keyword evidence="1" id="KW-0472">Membrane</keyword>
<evidence type="ECO:0000313" key="2">
    <source>
        <dbReference type="EMBL" id="KAF9067897.1"/>
    </source>
</evidence>
<keyword evidence="3" id="KW-1185">Reference proteome</keyword>
<comment type="caution">
    <text evidence="2">The sequence shown here is derived from an EMBL/GenBank/DDBJ whole genome shotgun (WGS) entry which is preliminary data.</text>
</comment>
<keyword evidence="1" id="KW-1133">Transmembrane helix</keyword>
<reference evidence="2" key="1">
    <citation type="submission" date="2020-11" db="EMBL/GenBank/DDBJ databases">
        <authorList>
            <consortium name="DOE Joint Genome Institute"/>
            <person name="Ahrendt S."/>
            <person name="Riley R."/>
            <person name="Andreopoulos W."/>
            <person name="Labutti K."/>
            <person name="Pangilinan J."/>
            <person name="Ruiz-Duenas F.J."/>
            <person name="Barrasa J.M."/>
            <person name="Sanchez-Garcia M."/>
            <person name="Camarero S."/>
            <person name="Miyauchi S."/>
            <person name="Serrano A."/>
            <person name="Linde D."/>
            <person name="Babiker R."/>
            <person name="Drula E."/>
            <person name="Ayuso-Fernandez I."/>
            <person name="Pacheco R."/>
            <person name="Padilla G."/>
            <person name="Ferreira P."/>
            <person name="Barriuso J."/>
            <person name="Kellner H."/>
            <person name="Castanera R."/>
            <person name="Alfaro M."/>
            <person name="Ramirez L."/>
            <person name="Pisabarro A.G."/>
            <person name="Kuo A."/>
            <person name="Tritt A."/>
            <person name="Lipzen A."/>
            <person name="He G."/>
            <person name="Yan M."/>
            <person name="Ng V."/>
            <person name="Cullen D."/>
            <person name="Martin F."/>
            <person name="Rosso M.-N."/>
            <person name="Henrissat B."/>
            <person name="Hibbett D."/>
            <person name="Martinez A.T."/>
            <person name="Grigoriev I.V."/>
        </authorList>
    </citation>
    <scope>NUCLEOTIDE SEQUENCE</scope>
    <source>
        <strain evidence="2">AH 40177</strain>
    </source>
</reference>
<accession>A0A9P5PRK0</accession>
<dbReference type="EMBL" id="JADNRY010000067">
    <property type="protein sequence ID" value="KAF9067897.1"/>
    <property type="molecule type" value="Genomic_DNA"/>
</dbReference>
<keyword evidence="1" id="KW-0812">Transmembrane</keyword>
<dbReference type="AlphaFoldDB" id="A0A9P5PRK0"/>